<dbReference type="SUPFAM" id="SSF51306">
    <property type="entry name" value="LexA/Signal peptidase"/>
    <property type="match status" value="1"/>
</dbReference>
<dbReference type="GO" id="GO:0006465">
    <property type="term" value="P:signal peptide processing"/>
    <property type="evidence" value="ECO:0007669"/>
    <property type="project" value="InterPro"/>
</dbReference>
<evidence type="ECO:0000256" key="2">
    <source>
        <dbReference type="ARBA" id="ARBA00004401"/>
    </source>
</evidence>
<comment type="catalytic activity">
    <reaction evidence="1 7">
        <text>Cleavage of hydrophobic, N-terminal signal or leader sequences from secreted and periplasmic proteins.</text>
        <dbReference type="EC" id="3.4.21.89"/>
    </reaction>
</comment>
<dbReference type="GO" id="GO:0004252">
    <property type="term" value="F:serine-type endopeptidase activity"/>
    <property type="evidence" value="ECO:0007669"/>
    <property type="project" value="InterPro"/>
</dbReference>
<dbReference type="CDD" id="cd06530">
    <property type="entry name" value="S26_SPase_I"/>
    <property type="match status" value="1"/>
</dbReference>
<evidence type="ECO:0000256" key="7">
    <source>
        <dbReference type="RuleBase" id="RU362042"/>
    </source>
</evidence>
<evidence type="ECO:0000313" key="11">
    <source>
        <dbReference type="Proteomes" id="UP000002274"/>
    </source>
</evidence>
<dbReference type="PANTHER" id="PTHR43390:SF1">
    <property type="entry name" value="CHLOROPLAST PROCESSING PEPTIDASE"/>
    <property type="match status" value="1"/>
</dbReference>
<dbReference type="EC" id="3.4.21.89" evidence="4 7"/>
<evidence type="ECO:0000256" key="6">
    <source>
        <dbReference type="PIRSR" id="PIRSR600223-1"/>
    </source>
</evidence>
<dbReference type="NCBIfam" id="TIGR02227">
    <property type="entry name" value="sigpep_I_bact"/>
    <property type="match status" value="1"/>
</dbReference>
<dbReference type="Proteomes" id="UP000002274">
    <property type="component" value="Chromosome"/>
</dbReference>
<dbReference type="MEROPS" id="S26.008"/>
<name>A2C7P2_PROM3</name>
<feature type="transmembrane region" description="Helical" evidence="7">
    <location>
        <begin position="32"/>
        <end position="50"/>
    </location>
</feature>
<evidence type="ECO:0000259" key="9">
    <source>
        <dbReference type="Pfam" id="PF10502"/>
    </source>
</evidence>
<dbReference type="PRINTS" id="PR00727">
    <property type="entry name" value="LEADERPTASE"/>
</dbReference>
<proteinExistence type="inferred from homology"/>
<dbReference type="PANTHER" id="PTHR43390">
    <property type="entry name" value="SIGNAL PEPTIDASE I"/>
    <property type="match status" value="1"/>
</dbReference>
<keyword evidence="7" id="KW-0472">Membrane</keyword>
<dbReference type="InterPro" id="IPR000223">
    <property type="entry name" value="Pept_S26A_signal_pept_1"/>
</dbReference>
<keyword evidence="7" id="KW-1133">Transmembrane helix</keyword>
<feature type="domain" description="Peptidase S26" evidence="9">
    <location>
        <begin position="36"/>
        <end position="224"/>
    </location>
</feature>
<dbReference type="InterPro" id="IPR019533">
    <property type="entry name" value="Peptidase_S26"/>
</dbReference>
<dbReference type="STRING" id="59922.P9303_07511"/>
<accession>A2C7P2</accession>
<dbReference type="KEGG" id="pmf:P9303_07511"/>
<dbReference type="RefSeq" id="WP_011825416.1">
    <property type="nucleotide sequence ID" value="NC_008820.1"/>
</dbReference>
<evidence type="ECO:0000256" key="3">
    <source>
        <dbReference type="ARBA" id="ARBA00009370"/>
    </source>
</evidence>
<dbReference type="Gene3D" id="2.10.109.10">
    <property type="entry name" value="Umud Fragment, subunit A"/>
    <property type="match status" value="1"/>
</dbReference>
<dbReference type="PROSITE" id="PS00761">
    <property type="entry name" value="SPASE_I_3"/>
    <property type="match status" value="1"/>
</dbReference>
<dbReference type="GO" id="GO:0009003">
    <property type="term" value="F:signal peptidase activity"/>
    <property type="evidence" value="ECO:0007669"/>
    <property type="project" value="UniProtKB-EC"/>
</dbReference>
<dbReference type="InterPro" id="IPR019758">
    <property type="entry name" value="Pept_S26A_signal_pept_1_CS"/>
</dbReference>
<dbReference type="AlphaFoldDB" id="A2C7P2"/>
<feature type="active site" evidence="6">
    <location>
        <position position="60"/>
    </location>
</feature>
<keyword evidence="7" id="KW-0645">Protease</keyword>
<dbReference type="InterPro" id="IPR036286">
    <property type="entry name" value="LexA/Signal_pep-like_sf"/>
</dbReference>
<comment type="subcellular location">
    <subcellularLocation>
        <location evidence="2">Cell membrane</location>
        <topology evidence="2">Single-pass type II membrane protein</topology>
    </subcellularLocation>
    <subcellularLocation>
        <location evidence="7">Membrane</location>
        <topology evidence="7">Single-pass type II membrane protein</topology>
    </subcellularLocation>
</comment>
<evidence type="ECO:0000256" key="5">
    <source>
        <dbReference type="ARBA" id="ARBA00022801"/>
    </source>
</evidence>
<feature type="active site" evidence="6">
    <location>
        <position position="135"/>
    </location>
</feature>
<dbReference type="InterPro" id="IPR019757">
    <property type="entry name" value="Pept_S26A_signal_pept_1_Lys-AS"/>
</dbReference>
<protein>
    <recommendedName>
        <fullName evidence="4 7">Signal peptidase I</fullName>
        <ecNumber evidence="4 7">3.4.21.89</ecNumber>
    </recommendedName>
</protein>
<dbReference type="Pfam" id="PF10502">
    <property type="entry name" value="Peptidase_S26"/>
    <property type="match status" value="1"/>
</dbReference>
<dbReference type="HOGENOM" id="CLU_028723_5_1_3"/>
<dbReference type="PROSITE" id="PS00760">
    <property type="entry name" value="SPASE_I_2"/>
    <property type="match status" value="1"/>
</dbReference>
<dbReference type="BioCyc" id="PMAR59922:G1G80-684-MONOMER"/>
<evidence type="ECO:0000256" key="4">
    <source>
        <dbReference type="ARBA" id="ARBA00013208"/>
    </source>
</evidence>
<evidence type="ECO:0000256" key="8">
    <source>
        <dbReference type="SAM" id="MobiDB-lite"/>
    </source>
</evidence>
<feature type="region of interest" description="Disordered" evidence="8">
    <location>
        <begin position="1"/>
        <end position="23"/>
    </location>
</feature>
<organism evidence="10 11">
    <name type="scientific">Prochlorococcus marinus (strain MIT 9303)</name>
    <dbReference type="NCBI Taxonomy" id="59922"/>
    <lineage>
        <taxon>Bacteria</taxon>
        <taxon>Bacillati</taxon>
        <taxon>Cyanobacteriota</taxon>
        <taxon>Cyanophyceae</taxon>
        <taxon>Synechococcales</taxon>
        <taxon>Prochlorococcaceae</taxon>
        <taxon>Prochlorococcus</taxon>
    </lineage>
</organism>
<keyword evidence="5 7" id="KW-0378">Hydrolase</keyword>
<evidence type="ECO:0000313" key="10">
    <source>
        <dbReference type="EMBL" id="ABM77502.1"/>
    </source>
</evidence>
<dbReference type="EMBL" id="CP000554">
    <property type="protein sequence ID" value="ABM77502.1"/>
    <property type="molecule type" value="Genomic_DNA"/>
</dbReference>
<comment type="similarity">
    <text evidence="3 7">Belongs to the peptidase S26 family.</text>
</comment>
<keyword evidence="7" id="KW-0812">Transmembrane</keyword>
<dbReference type="GO" id="GO:0005886">
    <property type="term" value="C:plasma membrane"/>
    <property type="evidence" value="ECO:0007669"/>
    <property type="project" value="UniProtKB-SubCell"/>
</dbReference>
<gene>
    <name evidence="10" type="ordered locus">P9303_07511</name>
</gene>
<evidence type="ECO:0000256" key="1">
    <source>
        <dbReference type="ARBA" id="ARBA00000677"/>
    </source>
</evidence>
<sequence>MSDAQQQDHPTNDKASAPQGASTSKPHPFWDFWGPVFFTLGLYFGIRHYVAEARYIPSESMIPGLQVQDRLLVEKVSLRSRSPRRGEIVVFNTPYSFNSALNLKSGQSALPCFVVNLPFMNWIGLTNPSCDAWIKRVVAVGGDQVSINPRGEVSVNGQRLKEPYVTQYCPVNNRGMGPCNSLIATVPSDHVLVLGDNRSNSTDGRIWGFLPEKEILGRALWRFWPFDRFGSLIP</sequence>
<reference evidence="10 11" key="1">
    <citation type="journal article" date="2007" name="PLoS Genet.">
        <title>Patterns and implications of gene gain and loss in the evolution of Prochlorococcus.</title>
        <authorList>
            <person name="Kettler G.C."/>
            <person name="Martiny A.C."/>
            <person name="Huang K."/>
            <person name="Zucker J."/>
            <person name="Coleman M.L."/>
            <person name="Rodrigue S."/>
            <person name="Chen F."/>
            <person name="Lapidus A."/>
            <person name="Ferriera S."/>
            <person name="Johnson J."/>
            <person name="Steglich C."/>
            <person name="Church G.M."/>
            <person name="Richardson P."/>
            <person name="Chisholm S.W."/>
        </authorList>
    </citation>
    <scope>NUCLEOTIDE SEQUENCE [LARGE SCALE GENOMIC DNA]</scope>
    <source>
        <strain evidence="10 11">MIT 9303</strain>
    </source>
</reference>